<dbReference type="Proteomes" id="UP001187192">
    <property type="component" value="Unassembled WGS sequence"/>
</dbReference>
<proteinExistence type="predicted"/>
<dbReference type="AlphaFoldDB" id="A0AA88CK01"/>
<dbReference type="EMBL" id="BTGU01001222">
    <property type="protein sequence ID" value="GMN19152.1"/>
    <property type="molecule type" value="Genomic_DNA"/>
</dbReference>
<organism evidence="1 2">
    <name type="scientific">Ficus carica</name>
    <name type="common">Common fig</name>
    <dbReference type="NCBI Taxonomy" id="3494"/>
    <lineage>
        <taxon>Eukaryota</taxon>
        <taxon>Viridiplantae</taxon>
        <taxon>Streptophyta</taxon>
        <taxon>Embryophyta</taxon>
        <taxon>Tracheophyta</taxon>
        <taxon>Spermatophyta</taxon>
        <taxon>Magnoliopsida</taxon>
        <taxon>eudicotyledons</taxon>
        <taxon>Gunneridae</taxon>
        <taxon>Pentapetalae</taxon>
        <taxon>rosids</taxon>
        <taxon>fabids</taxon>
        <taxon>Rosales</taxon>
        <taxon>Moraceae</taxon>
        <taxon>Ficeae</taxon>
        <taxon>Ficus</taxon>
    </lineage>
</organism>
<evidence type="ECO:0000313" key="1">
    <source>
        <dbReference type="EMBL" id="GMN19152.1"/>
    </source>
</evidence>
<keyword evidence="2" id="KW-1185">Reference proteome</keyword>
<gene>
    <name evidence="1" type="ORF">TIFTF001_039734</name>
</gene>
<feature type="non-terminal residue" evidence="1">
    <location>
        <position position="1"/>
    </location>
</feature>
<protein>
    <submittedName>
        <fullName evidence="1">Uncharacterized protein</fullName>
    </submittedName>
</protein>
<sequence length="81" mass="9403">MRTQTYTVIPFQPRSRLRAGCGRKRKRGEEELEWPDFVCWSGRKSRARVVEKFGAKQAKEAGLVETRKSKQILAKPLNLIE</sequence>
<evidence type="ECO:0000313" key="2">
    <source>
        <dbReference type="Proteomes" id="UP001187192"/>
    </source>
</evidence>
<accession>A0AA88CK01</accession>
<name>A0AA88CK01_FICCA</name>
<comment type="caution">
    <text evidence="1">The sequence shown here is derived from an EMBL/GenBank/DDBJ whole genome shotgun (WGS) entry which is preliminary data.</text>
</comment>
<reference evidence="1" key="1">
    <citation type="submission" date="2023-07" db="EMBL/GenBank/DDBJ databases">
        <title>draft genome sequence of fig (Ficus carica).</title>
        <authorList>
            <person name="Takahashi T."/>
            <person name="Nishimura K."/>
        </authorList>
    </citation>
    <scope>NUCLEOTIDE SEQUENCE</scope>
</reference>